<dbReference type="RefSeq" id="WP_006299280.1">
    <property type="nucleotide sequence ID" value="NZ_AEGR01000102.1"/>
</dbReference>
<comment type="pathway">
    <text evidence="8">Amino-acid biosynthesis; L-threonine biosynthesis; L-threonine from L-aspartate: step 4/5.</text>
</comment>
<evidence type="ECO:0000256" key="3">
    <source>
        <dbReference type="ARBA" id="ARBA00022697"/>
    </source>
</evidence>
<sequence length="359" mass="39366">MAVFTEVTPDQARELMQQLGLGELQELRGIQGGIENTNYFVTTEHTGADGETVRGEHVLTLFERLSAEQLPFYLHLMKHLARAGIPVPNPAARPKPDAAPGTESNDILHALCGKPAAVVNRLRGASELAPGVAHCEAVGAMLARMHLAGQDYARHQPNLRGLAWWNDTVPLVLPHLDAAQQSLILGELAYQNHVAASSQYAALPRGPIHADLFRDNVMFDGPREAPELTGFFDFYFAGVDTLLFDVAVCLNDWCIDLATGVTDLPRSAAFLQAYAAVRPLTAAERALLPALLRAGALRFWVSRLWDFYLPREASLLQPHDPTHFERVLRQRVTRPLQAADLLAEPTPTPAREHAPTPAT</sequence>
<keyword evidence="6 8" id="KW-0067">ATP-binding</keyword>
<dbReference type="SUPFAM" id="SSF56112">
    <property type="entry name" value="Protein kinase-like (PK-like)"/>
    <property type="match status" value="1"/>
</dbReference>
<proteinExistence type="inferred from homology"/>
<dbReference type="OrthoDB" id="9777460at2"/>
<dbReference type="GO" id="GO:0009088">
    <property type="term" value="P:threonine biosynthetic process"/>
    <property type="evidence" value="ECO:0007669"/>
    <property type="project" value="UniProtKB-UniRule"/>
</dbReference>
<reference evidence="11 12" key="1">
    <citation type="journal article" date="2011" name="EMBO J.">
        <title>Structural diversity of bacterial flagellar motors.</title>
        <authorList>
            <person name="Chen S."/>
            <person name="Beeby M."/>
            <person name="Murphy G.E."/>
            <person name="Leadbetter J.R."/>
            <person name="Hendrixson D.R."/>
            <person name="Briegel A."/>
            <person name="Li Z."/>
            <person name="Shi J."/>
            <person name="Tocheva E.I."/>
            <person name="Muller A."/>
            <person name="Dobro M.J."/>
            <person name="Jensen G.J."/>
        </authorList>
    </citation>
    <scope>NUCLEOTIDE SEQUENCE [LARGE SCALE GENOMIC DNA]</scope>
    <source>
        <strain evidence="11 12">ATCC 19624</strain>
    </source>
</reference>
<keyword evidence="2 8" id="KW-0808">Transferase</keyword>
<dbReference type="Gene3D" id="3.30.200.20">
    <property type="entry name" value="Phosphorylase Kinase, domain 1"/>
    <property type="match status" value="1"/>
</dbReference>
<dbReference type="GO" id="GO:0005524">
    <property type="term" value="F:ATP binding"/>
    <property type="evidence" value="ECO:0007669"/>
    <property type="project" value="UniProtKB-KW"/>
</dbReference>
<dbReference type="CDD" id="cd05153">
    <property type="entry name" value="HomoserineK_II"/>
    <property type="match status" value="1"/>
</dbReference>
<comment type="catalytic activity">
    <reaction evidence="8">
        <text>L-homoserine + ATP = O-phospho-L-homoserine + ADP + H(+)</text>
        <dbReference type="Rhea" id="RHEA:13985"/>
        <dbReference type="ChEBI" id="CHEBI:15378"/>
        <dbReference type="ChEBI" id="CHEBI:30616"/>
        <dbReference type="ChEBI" id="CHEBI:57476"/>
        <dbReference type="ChEBI" id="CHEBI:57590"/>
        <dbReference type="ChEBI" id="CHEBI:456216"/>
        <dbReference type="EC" id="2.7.1.39"/>
    </reaction>
</comment>
<organism evidence="11 12">
    <name type="scientific">Hylemonella gracilis ATCC 19624</name>
    <dbReference type="NCBI Taxonomy" id="887062"/>
    <lineage>
        <taxon>Bacteria</taxon>
        <taxon>Pseudomonadati</taxon>
        <taxon>Pseudomonadota</taxon>
        <taxon>Betaproteobacteria</taxon>
        <taxon>Burkholderiales</taxon>
        <taxon>Comamonadaceae</taxon>
        <taxon>Hylemonella</taxon>
    </lineage>
</organism>
<comment type="caution">
    <text evidence="11">The sequence shown here is derived from an EMBL/GenBank/DDBJ whole genome shotgun (WGS) entry which is preliminary data.</text>
</comment>
<dbReference type="Proteomes" id="UP000016368">
    <property type="component" value="Unassembled WGS sequence"/>
</dbReference>
<dbReference type="eggNOG" id="COG2334">
    <property type="taxonomic scope" value="Bacteria"/>
</dbReference>
<dbReference type="STRING" id="887062.HGR_15659"/>
<dbReference type="InterPro" id="IPR005280">
    <property type="entry name" value="Homoserine_kinase_II"/>
</dbReference>
<dbReference type="EC" id="2.7.1.39" evidence="8 9"/>
<keyword evidence="4 8" id="KW-0547">Nucleotide-binding</keyword>
<dbReference type="Pfam" id="PF01636">
    <property type="entry name" value="APH"/>
    <property type="match status" value="1"/>
</dbReference>
<dbReference type="NCBIfam" id="TIGR00938">
    <property type="entry name" value="thrB_alt"/>
    <property type="match status" value="1"/>
</dbReference>
<evidence type="ECO:0000259" key="10">
    <source>
        <dbReference type="Pfam" id="PF01636"/>
    </source>
</evidence>
<dbReference type="InterPro" id="IPR002575">
    <property type="entry name" value="Aminoglycoside_PTrfase"/>
</dbReference>
<evidence type="ECO:0000256" key="5">
    <source>
        <dbReference type="ARBA" id="ARBA00022777"/>
    </source>
</evidence>
<accession>F3KXE2</accession>
<protein>
    <recommendedName>
        <fullName evidence="8 9">Homoserine kinase</fullName>
        <shortName evidence="8">HK</shortName>
        <shortName evidence="8">HSK</shortName>
        <ecNumber evidence="8 9">2.7.1.39</ecNumber>
    </recommendedName>
</protein>
<dbReference type="InterPro" id="IPR050249">
    <property type="entry name" value="Pseudomonas-type_ThrB"/>
</dbReference>
<dbReference type="PANTHER" id="PTHR21064:SF6">
    <property type="entry name" value="AMINOGLYCOSIDE PHOSPHOTRANSFERASE DOMAIN-CONTAINING PROTEIN"/>
    <property type="match status" value="1"/>
</dbReference>
<evidence type="ECO:0000256" key="2">
    <source>
        <dbReference type="ARBA" id="ARBA00022679"/>
    </source>
</evidence>
<evidence type="ECO:0000313" key="12">
    <source>
        <dbReference type="Proteomes" id="UP000016368"/>
    </source>
</evidence>
<evidence type="ECO:0000256" key="1">
    <source>
        <dbReference type="ARBA" id="ARBA00022605"/>
    </source>
</evidence>
<dbReference type="NCBIfam" id="NF003558">
    <property type="entry name" value="PRK05231.1"/>
    <property type="match status" value="1"/>
</dbReference>
<evidence type="ECO:0000256" key="9">
    <source>
        <dbReference type="NCBIfam" id="TIGR00938"/>
    </source>
</evidence>
<feature type="domain" description="Aminoglycoside phosphotransferase" evidence="10">
    <location>
        <begin position="27"/>
        <end position="279"/>
    </location>
</feature>
<dbReference type="Gene3D" id="3.90.1200.10">
    <property type="match status" value="1"/>
</dbReference>
<keyword evidence="3 8" id="KW-0791">Threonine biosynthesis</keyword>
<keyword evidence="5 8" id="KW-0418">Kinase</keyword>
<dbReference type="HAMAP" id="MF_00301">
    <property type="entry name" value="Homoser_kinase_2"/>
    <property type="match status" value="1"/>
</dbReference>
<keyword evidence="1 8" id="KW-0028">Amino-acid biosynthesis</keyword>
<name>F3KXE2_9BURK</name>
<dbReference type="EMBL" id="AEGR01000102">
    <property type="protein sequence ID" value="EGI75509.1"/>
    <property type="molecule type" value="Genomic_DNA"/>
</dbReference>
<evidence type="ECO:0000256" key="7">
    <source>
        <dbReference type="ARBA" id="ARBA00038240"/>
    </source>
</evidence>
<evidence type="ECO:0000313" key="11">
    <source>
        <dbReference type="EMBL" id="EGI75509.1"/>
    </source>
</evidence>
<dbReference type="GO" id="GO:0004413">
    <property type="term" value="F:homoserine kinase activity"/>
    <property type="evidence" value="ECO:0007669"/>
    <property type="project" value="UniProtKB-UniRule"/>
</dbReference>
<dbReference type="UniPathway" id="UPA00050">
    <property type="reaction ID" value="UER00064"/>
</dbReference>
<comment type="similarity">
    <text evidence="7 8">Belongs to the pseudomonas-type ThrB family.</text>
</comment>
<evidence type="ECO:0000256" key="8">
    <source>
        <dbReference type="HAMAP-Rule" id="MF_00301"/>
    </source>
</evidence>
<dbReference type="PANTHER" id="PTHR21064">
    <property type="entry name" value="AMINOGLYCOSIDE PHOSPHOTRANSFERASE DOMAIN-CONTAINING PROTEIN-RELATED"/>
    <property type="match status" value="1"/>
</dbReference>
<dbReference type="InterPro" id="IPR011009">
    <property type="entry name" value="Kinase-like_dom_sf"/>
</dbReference>
<evidence type="ECO:0000256" key="6">
    <source>
        <dbReference type="ARBA" id="ARBA00022840"/>
    </source>
</evidence>
<keyword evidence="12" id="KW-1185">Reference proteome</keyword>
<dbReference type="AlphaFoldDB" id="F3KXE2"/>
<evidence type="ECO:0000256" key="4">
    <source>
        <dbReference type="ARBA" id="ARBA00022741"/>
    </source>
</evidence>
<gene>
    <name evidence="8" type="primary">thrB</name>
    <name evidence="11" type="ORF">HGR_15659</name>
</gene>